<dbReference type="Pfam" id="PF00201">
    <property type="entry name" value="UDPGT"/>
    <property type="match status" value="1"/>
</dbReference>
<feature type="signal peptide" evidence="5">
    <location>
        <begin position="1"/>
        <end position="17"/>
    </location>
</feature>
<keyword evidence="4" id="KW-0812">Transmembrane</keyword>
<feature type="chain" id="PRO_5036328511" evidence="5">
    <location>
        <begin position="18"/>
        <end position="520"/>
    </location>
</feature>
<protein>
    <submittedName>
        <fullName evidence="6">CSON001749 protein</fullName>
    </submittedName>
</protein>
<dbReference type="EMBL" id="UFQS01000127">
    <property type="protein sequence ID" value="SSX00155.1"/>
    <property type="molecule type" value="Genomic_DNA"/>
</dbReference>
<keyword evidence="4" id="KW-0472">Membrane</keyword>
<dbReference type="EMBL" id="UFQT01000127">
    <property type="protein sequence ID" value="SSX20535.1"/>
    <property type="molecule type" value="Genomic_DNA"/>
</dbReference>
<dbReference type="CDD" id="cd03784">
    <property type="entry name" value="GT1_Gtf-like"/>
    <property type="match status" value="1"/>
</dbReference>
<proteinExistence type="inferred from homology"/>
<organism evidence="6">
    <name type="scientific">Culicoides sonorensis</name>
    <name type="common">Biting midge</name>
    <dbReference type="NCBI Taxonomy" id="179676"/>
    <lineage>
        <taxon>Eukaryota</taxon>
        <taxon>Metazoa</taxon>
        <taxon>Ecdysozoa</taxon>
        <taxon>Arthropoda</taxon>
        <taxon>Hexapoda</taxon>
        <taxon>Insecta</taxon>
        <taxon>Pterygota</taxon>
        <taxon>Neoptera</taxon>
        <taxon>Endopterygota</taxon>
        <taxon>Diptera</taxon>
        <taxon>Nematocera</taxon>
        <taxon>Chironomoidea</taxon>
        <taxon>Ceratopogonidae</taxon>
        <taxon>Ceratopogoninae</taxon>
        <taxon>Culicoides</taxon>
        <taxon>Monoculicoides</taxon>
    </lineage>
</organism>
<evidence type="ECO:0000313" key="6">
    <source>
        <dbReference type="EMBL" id="SSX00155.1"/>
    </source>
</evidence>
<evidence type="ECO:0000313" key="7">
    <source>
        <dbReference type="EMBL" id="SSX20535.1"/>
    </source>
</evidence>
<feature type="transmembrane region" description="Helical" evidence="4">
    <location>
        <begin position="474"/>
        <end position="500"/>
    </location>
</feature>
<evidence type="ECO:0000256" key="1">
    <source>
        <dbReference type="ARBA" id="ARBA00009995"/>
    </source>
</evidence>
<dbReference type="PANTHER" id="PTHR48043">
    <property type="entry name" value="EG:EG0003.4 PROTEIN-RELATED"/>
    <property type="match status" value="1"/>
</dbReference>
<gene>
    <name evidence="6" type="primary">CSON001749</name>
</gene>
<dbReference type="OMA" id="ANEMSNH"/>
<keyword evidence="2" id="KW-0328">Glycosyltransferase</keyword>
<dbReference type="InterPro" id="IPR050271">
    <property type="entry name" value="UDP-glycosyltransferase"/>
</dbReference>
<dbReference type="PANTHER" id="PTHR48043:SF159">
    <property type="entry name" value="EG:EG0003.4 PROTEIN-RELATED"/>
    <property type="match status" value="1"/>
</dbReference>
<dbReference type="VEuPathDB" id="VectorBase:CSON001749"/>
<dbReference type="AlphaFoldDB" id="A0A336K9T6"/>
<keyword evidence="3" id="KW-0808">Transferase</keyword>
<evidence type="ECO:0000256" key="2">
    <source>
        <dbReference type="ARBA" id="ARBA00022676"/>
    </source>
</evidence>
<reference evidence="7" key="2">
    <citation type="submission" date="2018-07" db="EMBL/GenBank/DDBJ databases">
        <authorList>
            <person name="Quirk P.G."/>
            <person name="Krulwich T.A."/>
        </authorList>
    </citation>
    <scope>NUCLEOTIDE SEQUENCE</scope>
</reference>
<dbReference type="Gene3D" id="3.40.50.2000">
    <property type="entry name" value="Glycogen Phosphorylase B"/>
    <property type="match status" value="1"/>
</dbReference>
<keyword evidence="4" id="KW-1133">Transmembrane helix</keyword>
<sequence>MIKLILVLSVLTHLSFASNILFLGSIPSPSHHNWNKNLYYALAQKGHNITVLTPDADKHKTDNVHFIQTEGVYEFLESGGDELFDLLNEDQKSKFTAVIEMWEFAYIASELVLKSQGFQRLFNYPDTFKFDLVVIDYTCAPTLLGFLEKFNYPPVVGITAFSIPHYTYHFVGGHKQPSYVPHHMVDYSNKMNFIERINNYLSYFIENTYFDYVFYPKADKLMKKYFKNSKLPYITELGRKMSLALVNTHYAIEKVEPLPANVIPVAGLQIKEPKRLDNEIEAFINASAKGIVLFSLGTNVKSEMLSQETKETFIKVFKDLPDYHFLWKYESDLKIPLPKNVKIQPWLKQNDILAHPKTKAFISHCGLLGTQEATWWGIPIIGMPFFADQHKNLNGVLNAEAGVKIHHRGLTYDTLKAALLEVLENPKYLMNAQKRGSLFRDQPDKPLDRAIYWLEWAMRHKDDVKAIESPVKHLPWFVTNGFDVLLCFIVFVSPMIYLMYNILRNIYRSNNTSTSKTKKD</sequence>
<dbReference type="SUPFAM" id="SSF53756">
    <property type="entry name" value="UDP-Glycosyltransferase/glycogen phosphorylase"/>
    <property type="match status" value="1"/>
</dbReference>
<dbReference type="FunFam" id="3.40.50.2000:FF:000021">
    <property type="entry name" value="UDP-glucuronosyltransferase"/>
    <property type="match status" value="1"/>
</dbReference>
<comment type="similarity">
    <text evidence="1">Belongs to the UDP-glycosyltransferase family.</text>
</comment>
<evidence type="ECO:0000256" key="5">
    <source>
        <dbReference type="SAM" id="SignalP"/>
    </source>
</evidence>
<dbReference type="GO" id="GO:0008194">
    <property type="term" value="F:UDP-glycosyltransferase activity"/>
    <property type="evidence" value="ECO:0007669"/>
    <property type="project" value="InterPro"/>
</dbReference>
<reference evidence="6" key="1">
    <citation type="submission" date="2018-04" db="EMBL/GenBank/DDBJ databases">
        <authorList>
            <person name="Go L.Y."/>
            <person name="Mitchell J.A."/>
        </authorList>
    </citation>
    <scope>NUCLEOTIDE SEQUENCE</scope>
    <source>
        <tissue evidence="6">Whole organism</tissue>
    </source>
</reference>
<accession>A0A336K9T6</accession>
<evidence type="ECO:0000256" key="4">
    <source>
        <dbReference type="SAM" id="Phobius"/>
    </source>
</evidence>
<evidence type="ECO:0000256" key="3">
    <source>
        <dbReference type="ARBA" id="ARBA00022679"/>
    </source>
</evidence>
<dbReference type="InterPro" id="IPR002213">
    <property type="entry name" value="UDP_glucos_trans"/>
</dbReference>
<name>A0A336K9T6_CULSO</name>
<keyword evidence="5" id="KW-0732">Signal</keyword>